<dbReference type="Proteomes" id="UP000030019">
    <property type="component" value="Unassembled WGS sequence"/>
</dbReference>
<sequence>MMNMKKWFSFLTLGLALVMLVACGQKSTEDIIKTELKDSYTGYSEDSGGGYPFRAGDDTLTFNKKDNSITNSYGDMKYFSVISEDDIPSGTQRVINELEGELKGTDNFTIIVSRKKNPTKKDSEGAYQIALSDGGKSIRIFYLGREPRSFGYYDFSGKAK</sequence>
<proteinExistence type="predicted"/>
<comment type="caution">
    <text evidence="2">The sequence shown here is derived from an EMBL/GenBank/DDBJ whole genome shotgun (WGS) entry which is preliminary data.</text>
</comment>
<name>A0A0A0DGQ1_9STRE</name>
<dbReference type="PROSITE" id="PS51257">
    <property type="entry name" value="PROKAR_LIPOPROTEIN"/>
    <property type="match status" value="1"/>
</dbReference>
<dbReference type="STRING" id="176090.SSIN_1170"/>
<keyword evidence="3" id="KW-1185">Reference proteome</keyword>
<protein>
    <recommendedName>
        <fullName evidence="4">Lipoprotein</fullName>
    </recommendedName>
</protein>
<keyword evidence="1" id="KW-0732">Signal</keyword>
<dbReference type="AlphaFoldDB" id="A0A0A0DGQ1"/>
<dbReference type="EMBL" id="JPEN01000068">
    <property type="protein sequence ID" value="KGM37028.1"/>
    <property type="molecule type" value="Genomic_DNA"/>
</dbReference>
<feature type="signal peptide" evidence="1">
    <location>
        <begin position="1"/>
        <end position="24"/>
    </location>
</feature>
<dbReference type="PATRIC" id="fig|176090.4.peg.1135"/>
<reference evidence="2 3" key="1">
    <citation type="submission" date="2014-06" db="EMBL/GenBank/DDBJ databases">
        <authorList>
            <person name="Teng J.L."/>
            <person name="Huang Y."/>
            <person name="Tse H."/>
            <person name="Lau S.K."/>
            <person name="Woo P.C."/>
        </authorList>
    </citation>
    <scope>NUCLEOTIDE SEQUENCE [LARGE SCALE GENOMIC DNA]</scope>
    <source>
        <strain evidence="2 3">HKU4</strain>
    </source>
</reference>
<organism evidence="2 3">
    <name type="scientific">Streptococcus sinensis</name>
    <dbReference type="NCBI Taxonomy" id="176090"/>
    <lineage>
        <taxon>Bacteria</taxon>
        <taxon>Bacillati</taxon>
        <taxon>Bacillota</taxon>
        <taxon>Bacilli</taxon>
        <taxon>Lactobacillales</taxon>
        <taxon>Streptococcaceae</taxon>
        <taxon>Streptococcus</taxon>
    </lineage>
</organism>
<evidence type="ECO:0008006" key="4">
    <source>
        <dbReference type="Google" id="ProtNLM"/>
    </source>
</evidence>
<evidence type="ECO:0000313" key="2">
    <source>
        <dbReference type="EMBL" id="KGM37028.1"/>
    </source>
</evidence>
<evidence type="ECO:0000313" key="3">
    <source>
        <dbReference type="Proteomes" id="UP000030019"/>
    </source>
</evidence>
<accession>A0A0A0DGQ1</accession>
<gene>
    <name evidence="2" type="ORF">SSIN_1170</name>
</gene>
<evidence type="ECO:0000256" key="1">
    <source>
        <dbReference type="SAM" id="SignalP"/>
    </source>
</evidence>
<feature type="chain" id="PRO_5001968487" description="Lipoprotein" evidence="1">
    <location>
        <begin position="25"/>
        <end position="160"/>
    </location>
</feature>